<comment type="caution">
    <text evidence="4">The sequence shown here is derived from an EMBL/GenBank/DDBJ whole genome shotgun (WGS) entry which is preliminary data.</text>
</comment>
<dbReference type="Gene3D" id="3.90.470.20">
    <property type="entry name" value="4'-phosphopantetheinyl transferase domain"/>
    <property type="match status" value="1"/>
</dbReference>
<dbReference type="Pfam" id="PF01648">
    <property type="entry name" value="ACPS"/>
    <property type="match status" value="1"/>
</dbReference>
<name>A0ABQ4G379_9ACTN</name>
<feature type="domain" description="4'-phosphopantetheinyl transferase N-terminal" evidence="3">
    <location>
        <begin position="27"/>
        <end position="94"/>
    </location>
</feature>
<dbReference type="InterPro" id="IPR008278">
    <property type="entry name" value="4-PPantetheinyl_Trfase_dom"/>
</dbReference>
<evidence type="ECO:0000313" key="4">
    <source>
        <dbReference type="EMBL" id="GIH41522.1"/>
    </source>
</evidence>
<keyword evidence="1 4" id="KW-0808">Transferase</keyword>
<accession>A0ABQ4G379</accession>
<organism evidence="4 5">
    <name type="scientific">Microbispora corallina</name>
    <dbReference type="NCBI Taxonomy" id="83302"/>
    <lineage>
        <taxon>Bacteria</taxon>
        <taxon>Bacillati</taxon>
        <taxon>Actinomycetota</taxon>
        <taxon>Actinomycetes</taxon>
        <taxon>Streptosporangiales</taxon>
        <taxon>Streptosporangiaceae</taxon>
        <taxon>Microbispora</taxon>
    </lineage>
</organism>
<dbReference type="PANTHER" id="PTHR38096">
    <property type="entry name" value="ENTEROBACTIN SYNTHASE COMPONENT D"/>
    <property type="match status" value="1"/>
</dbReference>
<dbReference type="InterPro" id="IPR003542">
    <property type="entry name" value="Enbac_synth_compD-like"/>
</dbReference>
<dbReference type="InterPro" id="IPR041354">
    <property type="entry name" value="4PPT_N"/>
</dbReference>
<proteinExistence type="predicted"/>
<sequence length="211" mass="22306">MIERILPEWAATAEEFGDVPEDTLFPEERPLVARATGMRRREFVTGRHCARQALSRLGVPPGPIPRGERGAPVWPPGTVGSITHCSGYRAAAVAEGRVAAAIGIDAEPHGPLPSGVLPTVASPGEIAALGALGPGACWDRILFSAKEAVYKVWFPLTRRWLDFAQAVVEIDPDGGFTASLLVADPAMGTRTLGGRWLVSDGLVATAIALPR</sequence>
<dbReference type="PRINTS" id="PR01399">
    <property type="entry name" value="ENTSNTHTASED"/>
</dbReference>
<feature type="domain" description="4'-phosphopantetheinyl transferase" evidence="2">
    <location>
        <begin position="101"/>
        <end position="181"/>
    </location>
</feature>
<dbReference type="Proteomes" id="UP000603904">
    <property type="component" value="Unassembled WGS sequence"/>
</dbReference>
<evidence type="ECO:0000259" key="3">
    <source>
        <dbReference type="Pfam" id="PF17837"/>
    </source>
</evidence>
<dbReference type="Pfam" id="PF17837">
    <property type="entry name" value="4PPT_N"/>
    <property type="match status" value="1"/>
</dbReference>
<dbReference type="PANTHER" id="PTHR38096:SF1">
    <property type="entry name" value="ENTEROBACTIN SYNTHASE COMPONENT D"/>
    <property type="match status" value="1"/>
</dbReference>
<dbReference type="GO" id="GO:0016740">
    <property type="term" value="F:transferase activity"/>
    <property type="evidence" value="ECO:0007669"/>
    <property type="project" value="UniProtKB-KW"/>
</dbReference>
<reference evidence="4 5" key="1">
    <citation type="submission" date="2021-01" db="EMBL/GenBank/DDBJ databases">
        <title>Whole genome shotgun sequence of Microbispora corallina NBRC 16416.</title>
        <authorList>
            <person name="Komaki H."/>
            <person name="Tamura T."/>
        </authorList>
    </citation>
    <scope>NUCLEOTIDE SEQUENCE [LARGE SCALE GENOMIC DNA]</scope>
    <source>
        <strain evidence="4 5">NBRC 16416</strain>
    </source>
</reference>
<protein>
    <submittedName>
        <fullName evidence="4">4'-phosphopantetheinyl transferase</fullName>
    </submittedName>
</protein>
<evidence type="ECO:0000256" key="1">
    <source>
        <dbReference type="ARBA" id="ARBA00022679"/>
    </source>
</evidence>
<gene>
    <name evidence="4" type="ORF">Mco01_45220</name>
</gene>
<dbReference type="EMBL" id="BOOC01000022">
    <property type="protein sequence ID" value="GIH41522.1"/>
    <property type="molecule type" value="Genomic_DNA"/>
</dbReference>
<evidence type="ECO:0000313" key="5">
    <source>
        <dbReference type="Proteomes" id="UP000603904"/>
    </source>
</evidence>
<dbReference type="SUPFAM" id="SSF56214">
    <property type="entry name" value="4'-phosphopantetheinyl transferase"/>
    <property type="match status" value="1"/>
</dbReference>
<dbReference type="RefSeq" id="WP_204058839.1">
    <property type="nucleotide sequence ID" value="NZ_BAAAGP010000038.1"/>
</dbReference>
<evidence type="ECO:0000259" key="2">
    <source>
        <dbReference type="Pfam" id="PF01648"/>
    </source>
</evidence>
<dbReference type="InterPro" id="IPR037143">
    <property type="entry name" value="4-PPantetheinyl_Trfase_dom_sf"/>
</dbReference>
<keyword evidence="5" id="KW-1185">Reference proteome</keyword>